<dbReference type="GO" id="GO:0003871">
    <property type="term" value="F:5-methyltetrahydropteroyltriglutamate-homocysteine S-methyltransferase activity"/>
    <property type="evidence" value="ECO:0007669"/>
    <property type="project" value="UniProtKB-EC"/>
</dbReference>
<dbReference type="Gene3D" id="3.20.20.210">
    <property type="match status" value="2"/>
</dbReference>
<evidence type="ECO:0000256" key="10">
    <source>
        <dbReference type="ARBA" id="ARBA00023167"/>
    </source>
</evidence>
<comment type="cofactor">
    <cofactor evidence="12">
        <name>Zn(2+)</name>
        <dbReference type="ChEBI" id="CHEBI:29105"/>
    </cofactor>
    <text evidence="12">Binds 2 Zn(2+) ions per subunit.</text>
</comment>
<feature type="binding site" evidence="12">
    <location>
        <position position="651"/>
    </location>
    <ligand>
        <name>Zn(2+)</name>
        <dbReference type="ChEBI" id="CHEBI:29105"/>
        <label>1</label>
        <note>catalytic</note>
    </ligand>
</feature>
<keyword evidence="8 12" id="KW-0479">Metal-binding</keyword>
<evidence type="ECO:0000256" key="13">
    <source>
        <dbReference type="PIRSR" id="PIRSR000382-3"/>
    </source>
</evidence>
<dbReference type="SUPFAM" id="SSF51726">
    <property type="entry name" value="UROD/MetE-like"/>
    <property type="match status" value="2"/>
</dbReference>
<dbReference type="PANTHER" id="PTHR30519">
    <property type="entry name" value="5-METHYLTETRAHYDROPTEROYLTRIGLUTAMATE--HOMOCYSTEINE METHYLTRANSFERASE"/>
    <property type="match status" value="1"/>
</dbReference>
<evidence type="ECO:0000256" key="4">
    <source>
        <dbReference type="ARBA" id="ARBA00012034"/>
    </source>
</evidence>
<feature type="binding site" evidence="11">
    <location>
        <position position="122"/>
    </location>
    <ligand>
        <name>5-methyltetrahydropteroyltri-L-glutamate</name>
        <dbReference type="ChEBI" id="CHEBI:58207"/>
    </ligand>
</feature>
<sequence length="763" mass="84976">MVKSAVLGYPRIGTGRAMKKSIEAYWAGKESEEQLQATAKAVRQERWETIRNAGVDVIPSGDFTLYDHLLDHSFNFGVVPQRYVEQKLSPLDTFFAMGRGRQDKSKGIDVVASEMGKFFDSNYHIVKVDHDENTKFSVKRNQQLEEYKEAKELGIETRPVMFGPITYLSLVRKSREASADFEPLSLLDSLIPVYKEILTSLKEAGAAEVQLDEPILVMDKAEQYGDLFKKTYEALASVGPKITITSAYGRVGKSIEYLKSLPIHALHLDLDREPKQLDEVLAALKGTSIGIELGVVSGRNIWKTDLKAAKALAEKAISALGAEKVVVSTSSSLLHTPISLAVENKLTAEQKSWLSFASEKCEEVAALAEALNGQEGAAFEQNTKDIAARREFERTSDSAVRDRVAGITDAQLKRKSPFPARREAQKKHLNLPKFPTTTIGSFPQTKEIRLARSKFTKGELSQEDYEKAMEAEIKHACEFQEKVGLDLFVHGEPERNDMVQYFGEQLTGFIFTQLGWVQSYGSRYVRPPIVVSDVSRPSPMTVRWSAYAQSQTSKPMKGMLTGPVTILNWSFPRADVSKEVQSKQLALALRDEVVDLANAGIKAIQVDEPAIREGLPLRKADWDNYLQWAVDSFRLSTSGVEDDIQVHSHFCYSDFGDIFPSIQGLDADVISIEASKADLKLLDVFKNHGYSNEIGPGVYDIHSPRVPGEQEIKDRIAAMAKVLSPDLMIVNPDCGLKTRGWKETEESLANLVAAARWARKEYA</sequence>
<dbReference type="Pfam" id="PF08267">
    <property type="entry name" value="Meth_synt_1"/>
    <property type="match status" value="1"/>
</dbReference>
<keyword evidence="6" id="KW-0028">Amino-acid biosynthesis</keyword>
<dbReference type="PIRSF" id="PIRSF000382">
    <property type="entry name" value="MeTrfase_B12_ind"/>
    <property type="match status" value="1"/>
</dbReference>
<feature type="binding site" evidence="11">
    <location>
        <position position="19"/>
    </location>
    <ligand>
        <name>5-methyltetrahydropteroyltri-L-glutamate</name>
        <dbReference type="ChEBI" id="CHEBI:58207"/>
    </ligand>
</feature>
<feature type="binding site" evidence="11">
    <location>
        <begin position="439"/>
        <end position="441"/>
    </location>
    <ligand>
        <name>L-homocysteine</name>
        <dbReference type="ChEBI" id="CHEBI:58199"/>
    </ligand>
</feature>
<gene>
    <name evidence="16" type="ORF">MKK02DRAFT_27240</name>
</gene>
<dbReference type="GO" id="GO:0009086">
    <property type="term" value="P:methionine biosynthetic process"/>
    <property type="evidence" value="ECO:0007669"/>
    <property type="project" value="UniProtKB-KW"/>
</dbReference>
<feature type="binding site" evidence="11">
    <location>
        <position position="607"/>
    </location>
    <ligand>
        <name>L-methionine</name>
        <dbReference type="ChEBI" id="CHEBI:57844"/>
    </ligand>
</feature>
<evidence type="ECO:0000256" key="9">
    <source>
        <dbReference type="ARBA" id="ARBA00022833"/>
    </source>
</evidence>
<name>A0AA38H8Q9_9TREE</name>
<dbReference type="GO" id="GO:0008270">
    <property type="term" value="F:zinc ion binding"/>
    <property type="evidence" value="ECO:0007669"/>
    <property type="project" value="InterPro"/>
</dbReference>
<feature type="domain" description="Cobalamin-independent methionine synthase MetE C-terminal/archaeal" evidence="14">
    <location>
        <begin position="434"/>
        <end position="756"/>
    </location>
</feature>
<evidence type="ECO:0000256" key="2">
    <source>
        <dbReference type="ARBA" id="ARBA00004681"/>
    </source>
</evidence>
<dbReference type="AlphaFoldDB" id="A0AA38H8Q9"/>
<dbReference type="InterPro" id="IPR006276">
    <property type="entry name" value="Cobalamin-indep_Met_synthase"/>
</dbReference>
<feature type="binding site" evidence="11">
    <location>
        <position position="607"/>
    </location>
    <ligand>
        <name>L-homocysteine</name>
        <dbReference type="ChEBI" id="CHEBI:58199"/>
    </ligand>
</feature>
<feature type="binding site" evidence="12">
    <location>
        <position position="734"/>
    </location>
    <ligand>
        <name>Zn(2+)</name>
        <dbReference type="ChEBI" id="CHEBI:29105"/>
        <label>1</label>
        <note>catalytic</note>
    </ligand>
</feature>
<evidence type="ECO:0000256" key="11">
    <source>
        <dbReference type="PIRSR" id="PIRSR000382-1"/>
    </source>
</evidence>
<dbReference type="NCBIfam" id="TIGR01371">
    <property type="entry name" value="met_syn_B12ind"/>
    <property type="match status" value="1"/>
</dbReference>
<protein>
    <recommendedName>
        <fullName evidence="4">5-methyltetrahydropteroyltriglutamate--homocysteine S-methyltransferase</fullName>
        <ecNumber evidence="4">2.1.1.14</ecNumber>
    </recommendedName>
</protein>
<keyword evidence="7" id="KW-0808">Transferase</keyword>
<dbReference type="CDD" id="cd03311">
    <property type="entry name" value="CIMS_C_terminal_like"/>
    <property type="match status" value="1"/>
</dbReference>
<comment type="pathway">
    <text evidence="2">Amino-acid biosynthesis; L-methionine biosynthesis via de novo pathway; L-methionine from L-homocysteine (MetE route): step 1/1.</text>
</comment>
<dbReference type="EMBL" id="JAKWFO010000005">
    <property type="protein sequence ID" value="KAI9635962.1"/>
    <property type="molecule type" value="Genomic_DNA"/>
</dbReference>
<feature type="active site" description="Proton donor" evidence="13">
    <location>
        <position position="702"/>
    </location>
</feature>
<feature type="binding site" evidence="12">
    <location>
        <position position="649"/>
    </location>
    <ligand>
        <name>Zn(2+)</name>
        <dbReference type="ChEBI" id="CHEBI:29105"/>
        <label>1</label>
        <note>catalytic</note>
    </ligand>
</feature>
<dbReference type="Pfam" id="PF01717">
    <property type="entry name" value="Meth_synt_2"/>
    <property type="match status" value="1"/>
</dbReference>
<dbReference type="InterPro" id="IPR013215">
    <property type="entry name" value="Cbl-indep_Met_Synth_N"/>
</dbReference>
<evidence type="ECO:0000256" key="8">
    <source>
        <dbReference type="ARBA" id="ARBA00022723"/>
    </source>
</evidence>
<reference evidence="16" key="1">
    <citation type="journal article" date="2022" name="G3 (Bethesda)">
        <title>High quality genome of the basidiomycete yeast Dioszegia hungarica PDD-24b-2 isolated from cloud water.</title>
        <authorList>
            <person name="Jarrige D."/>
            <person name="Haridas S."/>
            <person name="Bleykasten-Grosshans C."/>
            <person name="Joly M."/>
            <person name="Nadalig T."/>
            <person name="Sancelme M."/>
            <person name="Vuilleumier S."/>
            <person name="Grigoriev I.V."/>
            <person name="Amato P."/>
            <person name="Bringel F."/>
        </authorList>
    </citation>
    <scope>NUCLEOTIDE SEQUENCE</scope>
    <source>
        <strain evidence="16">PDD-24b-2</strain>
    </source>
</reference>
<evidence type="ECO:0000259" key="15">
    <source>
        <dbReference type="Pfam" id="PF08267"/>
    </source>
</evidence>
<evidence type="ECO:0000259" key="14">
    <source>
        <dbReference type="Pfam" id="PF01717"/>
    </source>
</evidence>
<keyword evidence="9 12" id="KW-0862">Zinc</keyword>
<dbReference type="RefSeq" id="XP_052945739.1">
    <property type="nucleotide sequence ID" value="XM_053087322.1"/>
</dbReference>
<evidence type="ECO:0000256" key="12">
    <source>
        <dbReference type="PIRSR" id="PIRSR000382-2"/>
    </source>
</evidence>
<evidence type="ECO:0000256" key="7">
    <source>
        <dbReference type="ARBA" id="ARBA00022679"/>
    </source>
</evidence>
<comment type="similarity">
    <text evidence="3">Belongs to the vitamin-B12 independent methionine synthase family.</text>
</comment>
<comment type="function">
    <text evidence="1">Catalyzes the transfer of a methyl group from 5-methyltetrahydrofolate to homocysteine resulting in methionine formation.</text>
</comment>
<evidence type="ECO:0000313" key="17">
    <source>
        <dbReference type="Proteomes" id="UP001164286"/>
    </source>
</evidence>
<feature type="domain" description="Cobalamin-independent methionine synthase MetE N-terminal" evidence="15">
    <location>
        <begin position="4"/>
        <end position="315"/>
    </location>
</feature>
<proteinExistence type="inferred from homology"/>
<feature type="binding site" evidence="11">
    <location>
        <position position="492"/>
    </location>
    <ligand>
        <name>L-methionine</name>
        <dbReference type="ChEBI" id="CHEBI:57844"/>
    </ligand>
</feature>
<feature type="binding site" evidence="11">
    <location>
        <position position="569"/>
    </location>
    <ligand>
        <name>5-methyltetrahydropteroyltri-L-glutamate</name>
        <dbReference type="ChEBI" id="CHEBI:58207"/>
    </ligand>
</feature>
<evidence type="ECO:0000256" key="6">
    <source>
        <dbReference type="ARBA" id="ARBA00022605"/>
    </source>
</evidence>
<dbReference type="NCBIfam" id="NF003556">
    <property type="entry name" value="PRK05222.1"/>
    <property type="match status" value="1"/>
</dbReference>
<evidence type="ECO:0000256" key="1">
    <source>
        <dbReference type="ARBA" id="ARBA00002777"/>
    </source>
</evidence>
<dbReference type="CDD" id="cd03312">
    <property type="entry name" value="CIMS_N_terminal_like"/>
    <property type="match status" value="1"/>
</dbReference>
<feature type="binding site" evidence="11">
    <location>
        <begin position="439"/>
        <end position="441"/>
    </location>
    <ligand>
        <name>L-methionine</name>
        <dbReference type="ChEBI" id="CHEBI:57844"/>
    </ligand>
</feature>
<dbReference type="EC" id="2.1.1.14" evidence="4"/>
<accession>A0AA38H8Q9</accession>
<dbReference type="HAMAP" id="MF_00172">
    <property type="entry name" value="Meth_synth"/>
    <property type="match status" value="1"/>
</dbReference>
<evidence type="ECO:0000313" key="16">
    <source>
        <dbReference type="EMBL" id="KAI9635962.1"/>
    </source>
</evidence>
<evidence type="ECO:0000256" key="5">
    <source>
        <dbReference type="ARBA" id="ARBA00022603"/>
    </source>
</evidence>
<dbReference type="GO" id="GO:0032259">
    <property type="term" value="P:methylation"/>
    <property type="evidence" value="ECO:0007669"/>
    <property type="project" value="UniProtKB-KW"/>
</dbReference>
<dbReference type="GeneID" id="77726523"/>
<dbReference type="InterPro" id="IPR038071">
    <property type="entry name" value="UROD/MetE-like_sf"/>
</dbReference>
<keyword evidence="10" id="KW-0486">Methionine biosynthesis</keyword>
<evidence type="ECO:0000256" key="3">
    <source>
        <dbReference type="ARBA" id="ARBA00009553"/>
    </source>
</evidence>
<comment type="caution">
    <text evidence="16">The sequence shown here is derived from an EMBL/GenBank/DDBJ whole genome shotgun (WGS) entry which is preliminary data.</text>
</comment>
<organism evidence="16 17">
    <name type="scientific">Dioszegia hungarica</name>
    <dbReference type="NCBI Taxonomy" id="4972"/>
    <lineage>
        <taxon>Eukaryota</taxon>
        <taxon>Fungi</taxon>
        <taxon>Dikarya</taxon>
        <taxon>Basidiomycota</taxon>
        <taxon>Agaricomycotina</taxon>
        <taxon>Tremellomycetes</taxon>
        <taxon>Tremellales</taxon>
        <taxon>Bulleribasidiaceae</taxon>
        <taxon>Dioszegia</taxon>
    </lineage>
</organism>
<dbReference type="InterPro" id="IPR002629">
    <property type="entry name" value="Met_Synth_C/arc"/>
</dbReference>
<dbReference type="Proteomes" id="UP001164286">
    <property type="component" value="Unassembled WGS sequence"/>
</dbReference>
<keyword evidence="17" id="KW-1185">Reference proteome</keyword>
<feature type="binding site" evidence="12">
    <location>
        <position position="673"/>
    </location>
    <ligand>
        <name>Zn(2+)</name>
        <dbReference type="ChEBI" id="CHEBI:29105"/>
        <label>1</label>
        <note>catalytic</note>
    </ligand>
</feature>
<keyword evidence="5" id="KW-0489">Methyltransferase</keyword>